<dbReference type="PANTHER" id="PTHR10343:SF84">
    <property type="entry name" value="5'-AMP-ACTIVATED PROTEIN KINASE SUBUNIT BETA-1"/>
    <property type="match status" value="1"/>
</dbReference>
<accession>A0ABQ7JPY1</accession>
<dbReference type="Proteomes" id="UP001194696">
    <property type="component" value="Unassembled WGS sequence"/>
</dbReference>
<dbReference type="InterPro" id="IPR013783">
    <property type="entry name" value="Ig-like_fold"/>
</dbReference>
<sequence>MLVSCSFFVPVPPIVVKSQQRLESILPYLPIPPALCSALTFSTEPNDDIINPEHCSTIVYKGHSSTSSSKPDYYYKSSHSNYYYSTNATAAKSGTLVKSSSLDSSATLASSSSTALQRYADPCEHPSTTTCIKISLNPKATFRFLRLRFFRKQNEGFRDDFYYRQHPSHGGVNNNSSYYYNLNNKNGVPPRATPVLFTFPFPSHDEHFPSTVQVTGSFDDWQKDAPLLTKNEQEGRFEAEILVDLEKLPEVYQEENDNSISGVAATTAENDAAGGELPPGAKLKRKLIYKFVLDGEQWVTDAGQSLERDYEGNLNNIRFLENVPGFEKQTKQTEYEVACGSAEDIMRALEVKEIPAIVVGQSMMRDDAFDADTSPPGETTTTTANSIAETTVGKMTKKRLPSTSMISIEAEDDKRERDGDYGVAILRGEPMTVSTTAMTSLTFFGDHRSAAIERSMRMTTNSVDSMIYDNDHSDSDTAAPSITSCDLSDSDSNSNDNSLPHSETVVSYNSPPLSAGSSSK</sequence>
<proteinExistence type="predicted"/>
<dbReference type="CDD" id="cd02859">
    <property type="entry name" value="E_set_AMPKbeta_like_N"/>
    <property type="match status" value="1"/>
</dbReference>
<evidence type="ECO:0008006" key="4">
    <source>
        <dbReference type="Google" id="ProtNLM"/>
    </source>
</evidence>
<name>A0ABQ7JPY1_9FUNG</name>
<evidence type="ECO:0000313" key="3">
    <source>
        <dbReference type="Proteomes" id="UP001194696"/>
    </source>
</evidence>
<dbReference type="InterPro" id="IPR050827">
    <property type="entry name" value="CRP1_MDG1_kinase"/>
</dbReference>
<feature type="region of interest" description="Disordered" evidence="1">
    <location>
        <begin position="467"/>
        <end position="520"/>
    </location>
</feature>
<keyword evidence="3" id="KW-1185">Reference proteome</keyword>
<dbReference type="PANTHER" id="PTHR10343">
    <property type="entry name" value="5'-AMP-ACTIVATED PROTEIN KINASE , BETA SUBUNIT"/>
    <property type="match status" value="1"/>
</dbReference>
<evidence type="ECO:0000313" key="2">
    <source>
        <dbReference type="EMBL" id="KAG0282691.1"/>
    </source>
</evidence>
<feature type="region of interest" description="Disordered" evidence="1">
    <location>
        <begin position="393"/>
        <end position="416"/>
    </location>
</feature>
<dbReference type="EMBL" id="JAAAIM010001018">
    <property type="protein sequence ID" value="KAG0282691.1"/>
    <property type="molecule type" value="Genomic_DNA"/>
</dbReference>
<reference evidence="2 3" key="1">
    <citation type="journal article" date="2020" name="Fungal Divers.">
        <title>Resolving the Mortierellaceae phylogeny through synthesis of multi-gene phylogenetics and phylogenomics.</title>
        <authorList>
            <person name="Vandepol N."/>
            <person name="Liber J."/>
            <person name="Desiro A."/>
            <person name="Na H."/>
            <person name="Kennedy M."/>
            <person name="Barry K."/>
            <person name="Grigoriev I.V."/>
            <person name="Miller A.N."/>
            <person name="O'Donnell K."/>
            <person name="Stajich J.E."/>
            <person name="Bonito G."/>
        </authorList>
    </citation>
    <scope>NUCLEOTIDE SEQUENCE [LARGE SCALE GENOMIC DNA]</scope>
    <source>
        <strain evidence="2 3">AD045</strain>
    </source>
</reference>
<protein>
    <recommendedName>
        <fullName evidence="4">AMP-activated protein kinase glycogen-binding domain-containing protein</fullName>
    </recommendedName>
</protein>
<comment type="caution">
    <text evidence="2">The sequence shown here is derived from an EMBL/GenBank/DDBJ whole genome shotgun (WGS) entry which is preliminary data.</text>
</comment>
<gene>
    <name evidence="2" type="ORF">BGZ96_000205</name>
</gene>
<feature type="compositionally biased region" description="Polar residues" evidence="1">
    <location>
        <begin position="476"/>
        <end position="487"/>
    </location>
</feature>
<evidence type="ECO:0000256" key="1">
    <source>
        <dbReference type="SAM" id="MobiDB-lite"/>
    </source>
</evidence>
<feature type="compositionally biased region" description="Polar residues" evidence="1">
    <location>
        <begin position="499"/>
        <end position="520"/>
    </location>
</feature>
<dbReference type="Gene3D" id="2.60.40.10">
    <property type="entry name" value="Immunoglobulins"/>
    <property type="match status" value="1"/>
</dbReference>
<organism evidence="2 3">
    <name type="scientific">Linnemannia gamsii</name>
    <dbReference type="NCBI Taxonomy" id="64522"/>
    <lineage>
        <taxon>Eukaryota</taxon>
        <taxon>Fungi</taxon>
        <taxon>Fungi incertae sedis</taxon>
        <taxon>Mucoromycota</taxon>
        <taxon>Mortierellomycotina</taxon>
        <taxon>Mortierellomycetes</taxon>
        <taxon>Mortierellales</taxon>
        <taxon>Mortierellaceae</taxon>
        <taxon>Linnemannia</taxon>
    </lineage>
</organism>